<dbReference type="InterPro" id="IPR012340">
    <property type="entry name" value="NA-bd_OB-fold"/>
</dbReference>
<dbReference type="SUPFAM" id="SSF50249">
    <property type="entry name" value="Nucleic acid-binding proteins"/>
    <property type="match status" value="1"/>
</dbReference>
<keyword evidence="2 14" id="KW-0436">Ligase</keyword>
<evidence type="ECO:0000256" key="7">
    <source>
        <dbReference type="ARBA" id="ARBA00022763"/>
    </source>
</evidence>
<dbReference type="InterPro" id="IPR016059">
    <property type="entry name" value="DNA_ligase_ATP-dep_CS"/>
</dbReference>
<evidence type="ECO:0000256" key="1">
    <source>
        <dbReference type="ARBA" id="ARBA00012727"/>
    </source>
</evidence>
<comment type="caution">
    <text evidence="14">The sequence shown here is derived from an EMBL/GenBank/DDBJ whole genome shotgun (WGS) entry which is preliminary data.</text>
</comment>
<dbReference type="Gene3D" id="2.40.50.140">
    <property type="entry name" value="Nucleic acid-binding proteins"/>
    <property type="match status" value="1"/>
</dbReference>
<keyword evidence="12" id="KW-0131">Cell cycle</keyword>
<dbReference type="GO" id="GO:0046872">
    <property type="term" value="F:metal ion binding"/>
    <property type="evidence" value="ECO:0007669"/>
    <property type="project" value="UniProtKB-KW"/>
</dbReference>
<dbReference type="Pfam" id="PF04679">
    <property type="entry name" value="DNA_ligase_A_C"/>
    <property type="match status" value="1"/>
</dbReference>
<dbReference type="GO" id="GO:0003677">
    <property type="term" value="F:DNA binding"/>
    <property type="evidence" value="ECO:0007669"/>
    <property type="project" value="InterPro"/>
</dbReference>
<proteinExistence type="predicted"/>
<dbReference type="PANTHER" id="PTHR45674:SF13">
    <property type="entry name" value="DNA LIGASE-RELATED"/>
    <property type="match status" value="1"/>
</dbReference>
<dbReference type="InterPro" id="IPR036599">
    <property type="entry name" value="DNA_ligase_N_sf"/>
</dbReference>
<evidence type="ECO:0000256" key="11">
    <source>
        <dbReference type="ARBA" id="ARBA00023204"/>
    </source>
</evidence>
<evidence type="ECO:0000256" key="8">
    <source>
        <dbReference type="ARBA" id="ARBA00022840"/>
    </source>
</evidence>
<reference evidence="14 15" key="1">
    <citation type="journal article" date="2013" name="Genome Announc.">
        <title>Genome Sequence of Naphthalene-Degrading Soil Bacterium Pseudomonas putida CSV86.</title>
        <authorList>
            <person name="Phale P.S."/>
            <person name="Paliwal V."/>
            <person name="Raju S.C."/>
            <person name="Modak A."/>
            <person name="Purohit H.J."/>
        </authorList>
    </citation>
    <scope>NUCLEOTIDE SEQUENCE [LARGE SCALE GENOMIC DNA]</scope>
    <source>
        <strain evidence="14 15">CSV86</strain>
    </source>
</reference>
<keyword evidence="10" id="KW-0233">DNA recombination</keyword>
<accession>L1M840</accession>
<dbReference type="Pfam" id="PF01068">
    <property type="entry name" value="DNA_ligase_A_M"/>
    <property type="match status" value="1"/>
</dbReference>
<evidence type="ECO:0000256" key="12">
    <source>
        <dbReference type="ARBA" id="ARBA00023306"/>
    </source>
</evidence>
<keyword evidence="11" id="KW-0234">DNA repair</keyword>
<keyword evidence="5" id="KW-0479">Metal-binding</keyword>
<evidence type="ECO:0000256" key="4">
    <source>
        <dbReference type="ARBA" id="ARBA00022705"/>
    </source>
</evidence>
<dbReference type="SUPFAM" id="SSF56091">
    <property type="entry name" value="DNA ligase/mRNA capping enzyme, catalytic domain"/>
    <property type="match status" value="1"/>
</dbReference>
<evidence type="ECO:0000256" key="2">
    <source>
        <dbReference type="ARBA" id="ARBA00022598"/>
    </source>
</evidence>
<dbReference type="EC" id="6.5.1.1" evidence="1"/>
<dbReference type="PANTHER" id="PTHR45674">
    <property type="entry name" value="DNA LIGASE 1/3 FAMILY MEMBER"/>
    <property type="match status" value="1"/>
</dbReference>
<dbReference type="InterPro" id="IPR050191">
    <property type="entry name" value="ATP-dep_DNA_ligase"/>
</dbReference>
<dbReference type="Proteomes" id="UP000010448">
    <property type="component" value="Unassembled WGS sequence"/>
</dbReference>
<dbReference type="InterPro" id="IPR012308">
    <property type="entry name" value="DNA_ligase_ATP-dep_N"/>
</dbReference>
<dbReference type="InterPro" id="IPR012310">
    <property type="entry name" value="DNA_ligase_ATP-dep_cent"/>
</dbReference>
<comment type="catalytic activity">
    <reaction evidence="13">
        <text>ATP + (deoxyribonucleotide)n-3'-hydroxyl + 5'-phospho-(deoxyribonucleotide)m = (deoxyribonucleotide)n+m + AMP + diphosphate.</text>
        <dbReference type="EC" id="6.5.1.1"/>
    </reaction>
</comment>
<keyword evidence="15" id="KW-1185">Reference proteome</keyword>
<dbReference type="Pfam" id="PF04675">
    <property type="entry name" value="DNA_ligase_A_N"/>
    <property type="match status" value="1"/>
</dbReference>
<keyword evidence="8" id="KW-0067">ATP-binding</keyword>
<dbReference type="PROSITE" id="PS00697">
    <property type="entry name" value="DNA_LIGASE_A1"/>
    <property type="match status" value="1"/>
</dbReference>
<dbReference type="CDD" id="cd07897">
    <property type="entry name" value="Adenylation_DNA_ligase_Bac1"/>
    <property type="match status" value="1"/>
</dbReference>
<dbReference type="GO" id="GO:0005524">
    <property type="term" value="F:ATP binding"/>
    <property type="evidence" value="ECO:0007669"/>
    <property type="project" value="UniProtKB-KW"/>
</dbReference>
<keyword evidence="3" id="KW-0132">Cell division</keyword>
<keyword evidence="9" id="KW-0460">Magnesium</keyword>
<dbReference type="Gene3D" id="3.30.470.30">
    <property type="entry name" value="DNA ligase/mRNA capping enzyme"/>
    <property type="match status" value="1"/>
</dbReference>
<organism evidence="14 15">
    <name type="scientific">Pseudomonas bharatica CSV86</name>
    <dbReference type="NCBI Taxonomy" id="1005395"/>
    <lineage>
        <taxon>Bacteria</taxon>
        <taxon>Pseudomonadati</taxon>
        <taxon>Pseudomonadota</taxon>
        <taxon>Gammaproteobacteria</taxon>
        <taxon>Pseudomonadales</taxon>
        <taxon>Pseudomonadaceae</taxon>
        <taxon>Pseudomonas</taxon>
        <taxon>Pseudomonas bharatica</taxon>
    </lineage>
</organism>
<dbReference type="RefSeq" id="WP_009394435.1">
    <property type="nucleotide sequence ID" value="NZ_AMWJ02000001.1"/>
</dbReference>
<protein>
    <recommendedName>
        <fullName evidence="1">DNA ligase (ATP)</fullName>
        <ecNumber evidence="1">6.5.1.1</ecNumber>
    </recommendedName>
</protein>
<name>L1M840_9PSED</name>
<dbReference type="InterPro" id="IPR026333">
    <property type="entry name" value="ATP_dep_DNA_lig_pp_1105_fam"/>
</dbReference>
<dbReference type="AlphaFoldDB" id="L1M840"/>
<dbReference type="NCBIfam" id="NF006701">
    <property type="entry name" value="PRK09247.1"/>
    <property type="match status" value="1"/>
</dbReference>
<dbReference type="GO" id="GO:0003910">
    <property type="term" value="F:DNA ligase (ATP) activity"/>
    <property type="evidence" value="ECO:0007669"/>
    <property type="project" value="UniProtKB-EC"/>
</dbReference>
<dbReference type="GO" id="GO:0006310">
    <property type="term" value="P:DNA recombination"/>
    <property type="evidence" value="ECO:0007669"/>
    <property type="project" value="UniProtKB-KW"/>
</dbReference>
<dbReference type="PROSITE" id="PS50160">
    <property type="entry name" value="DNA_LIGASE_A3"/>
    <property type="match status" value="1"/>
</dbReference>
<keyword evidence="4" id="KW-0235">DNA replication</keyword>
<dbReference type="EMBL" id="AMWJ02000001">
    <property type="protein sequence ID" value="NNJ14186.1"/>
    <property type="molecule type" value="Genomic_DNA"/>
</dbReference>
<dbReference type="NCBIfam" id="TIGR04120">
    <property type="entry name" value="DNA_lig_bact"/>
    <property type="match status" value="1"/>
</dbReference>
<dbReference type="OrthoDB" id="9767858at2"/>
<evidence type="ECO:0000256" key="6">
    <source>
        <dbReference type="ARBA" id="ARBA00022741"/>
    </source>
</evidence>
<evidence type="ECO:0000313" key="14">
    <source>
        <dbReference type="EMBL" id="NNJ14186.1"/>
    </source>
</evidence>
<dbReference type="eggNOG" id="COG1793">
    <property type="taxonomic scope" value="Bacteria"/>
</dbReference>
<dbReference type="GO" id="GO:0006260">
    <property type="term" value="P:DNA replication"/>
    <property type="evidence" value="ECO:0007669"/>
    <property type="project" value="UniProtKB-KW"/>
</dbReference>
<dbReference type="Gene3D" id="1.10.3260.10">
    <property type="entry name" value="DNA ligase, ATP-dependent, N-terminal domain"/>
    <property type="match status" value="1"/>
</dbReference>
<evidence type="ECO:0000256" key="9">
    <source>
        <dbReference type="ARBA" id="ARBA00022842"/>
    </source>
</evidence>
<evidence type="ECO:0000256" key="10">
    <source>
        <dbReference type="ARBA" id="ARBA00023172"/>
    </source>
</evidence>
<sequence>MKAFAELYLRLDATTSSNAKLQALQDYFTQAPAEDAAWAVYFLSGGRPRQLVPTRLLRELAVRLSDLPEWLFEESYQAVGDLAETFSLLLPESEHSSDAGLAYWVEEQLLPLRGLAPNDLAERLPPLWAQLDRNSLLVCMKLITGSFRVGVSKLLVTRALAQLADLDAKQVAQRLVGYTDLRHSPTPEGYLALIAPPSAEEHAQRGGQPYPFFLAHALQQPVEQFDALLGPVGDWQAEWKWDGIRAQLVKRDGQLWIWSRGEELVTERFPELHAIATCLADGTVLDGEIVVWKPDTRTDAIAVQPFALLQQRIGRKTLGKKLLADAPVALLAYDLLEWQGEDWRNRPQYQRRQQLEQVVGNCAASVLQLSPVLTASDWNDLARQRETSRSLGVEGLMLKARESLYGVGRTKDMGVWWKWKIDPFTVDAVLIYAQRGHGRRASLYSDYTFAVWDAPAGSPERSLVPFAKAYSGLSDAEMRSVDALIRKTTIETFGPVRSVTPSMVFELAFEGIALSKRHKSGIAVRFPRMLRWRQDKPVEEADDLATLQGLLS</sequence>
<dbReference type="CDD" id="cd07972">
    <property type="entry name" value="OBF_DNA_ligase_Arch_LigB"/>
    <property type="match status" value="1"/>
</dbReference>
<evidence type="ECO:0000256" key="13">
    <source>
        <dbReference type="ARBA" id="ARBA00034003"/>
    </source>
</evidence>
<dbReference type="GO" id="GO:0006281">
    <property type="term" value="P:DNA repair"/>
    <property type="evidence" value="ECO:0007669"/>
    <property type="project" value="UniProtKB-KW"/>
</dbReference>
<dbReference type="GO" id="GO:0051301">
    <property type="term" value="P:cell division"/>
    <property type="evidence" value="ECO:0007669"/>
    <property type="project" value="UniProtKB-KW"/>
</dbReference>
<evidence type="ECO:0000256" key="3">
    <source>
        <dbReference type="ARBA" id="ARBA00022618"/>
    </source>
</evidence>
<evidence type="ECO:0000256" key="5">
    <source>
        <dbReference type="ARBA" id="ARBA00022723"/>
    </source>
</evidence>
<evidence type="ECO:0000313" key="15">
    <source>
        <dbReference type="Proteomes" id="UP000010448"/>
    </source>
</evidence>
<dbReference type="InterPro" id="IPR012309">
    <property type="entry name" value="DNA_ligase_ATP-dep_C"/>
</dbReference>
<gene>
    <name evidence="14" type="ORF">CSV86_002365</name>
</gene>
<keyword evidence="6" id="KW-0547">Nucleotide-binding</keyword>
<keyword evidence="7" id="KW-0227">DNA damage</keyword>